<name>A0ABN1UNZ3_9ACTN</name>
<feature type="region of interest" description="Disordered" evidence="1">
    <location>
        <begin position="67"/>
        <end position="88"/>
    </location>
</feature>
<organism evidence="2 3">
    <name type="scientific">Streptomyces hebeiensis</name>
    <dbReference type="NCBI Taxonomy" id="229486"/>
    <lineage>
        <taxon>Bacteria</taxon>
        <taxon>Bacillati</taxon>
        <taxon>Actinomycetota</taxon>
        <taxon>Actinomycetes</taxon>
        <taxon>Kitasatosporales</taxon>
        <taxon>Streptomycetaceae</taxon>
        <taxon>Streptomyces</taxon>
    </lineage>
</organism>
<accession>A0ABN1UNZ3</accession>
<evidence type="ECO:0000313" key="2">
    <source>
        <dbReference type="EMBL" id="GAA1161031.1"/>
    </source>
</evidence>
<gene>
    <name evidence="2" type="ORF">GCM10009654_16810</name>
</gene>
<protein>
    <submittedName>
        <fullName evidence="2">Uncharacterized protein</fullName>
    </submittedName>
</protein>
<comment type="caution">
    <text evidence="2">The sequence shown here is derived from an EMBL/GenBank/DDBJ whole genome shotgun (WGS) entry which is preliminary data.</text>
</comment>
<evidence type="ECO:0000256" key="1">
    <source>
        <dbReference type="SAM" id="MobiDB-lite"/>
    </source>
</evidence>
<dbReference type="RefSeq" id="WP_344272405.1">
    <property type="nucleotide sequence ID" value="NZ_BAAAKV010000011.1"/>
</dbReference>
<evidence type="ECO:0000313" key="3">
    <source>
        <dbReference type="Proteomes" id="UP001501371"/>
    </source>
</evidence>
<dbReference type="EMBL" id="BAAAKV010000011">
    <property type="protein sequence ID" value="GAA1161031.1"/>
    <property type="molecule type" value="Genomic_DNA"/>
</dbReference>
<keyword evidence="3" id="KW-1185">Reference proteome</keyword>
<reference evidence="2 3" key="1">
    <citation type="journal article" date="2019" name="Int. J. Syst. Evol. Microbiol.">
        <title>The Global Catalogue of Microorganisms (GCM) 10K type strain sequencing project: providing services to taxonomists for standard genome sequencing and annotation.</title>
        <authorList>
            <consortium name="The Broad Institute Genomics Platform"/>
            <consortium name="The Broad Institute Genome Sequencing Center for Infectious Disease"/>
            <person name="Wu L."/>
            <person name="Ma J."/>
        </authorList>
    </citation>
    <scope>NUCLEOTIDE SEQUENCE [LARGE SCALE GENOMIC DNA]</scope>
    <source>
        <strain evidence="2 3">JCM 12696</strain>
    </source>
</reference>
<sequence length="226" mass="23478">MSLVKLIAQADERGLAASGLACLDRCLPLLSAEETDVLRPLWTGVVDGEQDWRARLVESREALDELRVGDPVDGGAGTADAGAAATADPGSADVGLMAVLVRTMLGSAPSDWAAEPLRTWADTCSVMSLELHQRLDAVGDGGSAGAAERLARCREDTVVVADAEDGAAGTDGIGPLVAGELRRQVKVLEILAETAGAPGVRRAMDVSTEGQRVLRAVVSRRARARS</sequence>
<dbReference type="Proteomes" id="UP001501371">
    <property type="component" value="Unassembled WGS sequence"/>
</dbReference>
<feature type="compositionally biased region" description="Low complexity" evidence="1">
    <location>
        <begin position="78"/>
        <end position="88"/>
    </location>
</feature>
<proteinExistence type="predicted"/>